<evidence type="ECO:0000256" key="5">
    <source>
        <dbReference type="ARBA" id="ARBA00042266"/>
    </source>
</evidence>
<dbReference type="Proteomes" id="UP000694918">
    <property type="component" value="Unplaced"/>
</dbReference>
<evidence type="ECO:0000256" key="1">
    <source>
        <dbReference type="ARBA" id="ARBA00022603"/>
    </source>
</evidence>
<keyword evidence="2" id="KW-0808">Transferase</keyword>
<protein>
    <recommendedName>
        <fullName evidence="5">ETFB lysine methyltransferase</fullName>
    </recommendedName>
    <alternativeName>
        <fullName evidence="4">Protein N-lysine methyltransferase METTL20</fullName>
    </alternativeName>
</protein>
<evidence type="ECO:0000256" key="6">
    <source>
        <dbReference type="SAM" id="MobiDB-lite"/>
    </source>
</evidence>
<dbReference type="GO" id="GO:0032259">
    <property type="term" value="P:methylation"/>
    <property type="evidence" value="ECO:0007669"/>
    <property type="project" value="UniProtKB-KW"/>
</dbReference>
<dbReference type="Pfam" id="PF06325">
    <property type="entry name" value="PrmA"/>
    <property type="match status" value="1"/>
</dbReference>
<dbReference type="InterPro" id="IPR029063">
    <property type="entry name" value="SAM-dependent_MTases_sf"/>
</dbReference>
<evidence type="ECO:0000256" key="2">
    <source>
        <dbReference type="ARBA" id="ARBA00022679"/>
    </source>
</evidence>
<sequence length="358" mass="38867">MSRSHFFKHLSYTLVHHHRPSYLSPPLSVYKFPHRWKKPSSSSLFSKSPISSSSSSSSVTASPSTTTTSESSSYLSVLIRCPKHVADSLSEALLCFGASSTSMDEDDDLDGSNEVCIDSIFPECEDVDMCLSQAANSIGLKETPPYEVNLGDQYEWVRKTQDVQATNIILNPQLAFGTGEHPTTKLCLLLLKKLIKGEELFLDYGTGSGVLAIAALKFGAALSVGFDIDPHAIMSARHNATLNSIGPETMQLHLVPGKTCSSLDGREDEMVKDQSCYTSGVISGTEKYDVVIANILLNPLLDLADHIVSYAKPRAVVGISGIISEQCSCIVDRYSMLLEDISVSEMDGWACVSGRKKI</sequence>
<dbReference type="PANTHER" id="PTHR43648">
    <property type="entry name" value="ELECTRON TRANSFER FLAVOPROTEIN BETA SUBUNIT LYSINE METHYLTRANSFERASE"/>
    <property type="match status" value="1"/>
</dbReference>
<dbReference type="GO" id="GO:0016279">
    <property type="term" value="F:protein-lysine N-methyltransferase activity"/>
    <property type="evidence" value="ECO:0007669"/>
    <property type="project" value="TreeGrafter"/>
</dbReference>
<name>A0AAJ6UGX5_POPEU</name>
<evidence type="ECO:0000313" key="7">
    <source>
        <dbReference type="Proteomes" id="UP000694918"/>
    </source>
</evidence>
<dbReference type="SUPFAM" id="SSF53335">
    <property type="entry name" value="S-adenosyl-L-methionine-dependent methyltransferases"/>
    <property type="match status" value="1"/>
</dbReference>
<reference evidence="8" key="1">
    <citation type="submission" date="2025-08" db="UniProtKB">
        <authorList>
            <consortium name="RefSeq"/>
        </authorList>
    </citation>
    <scope>IDENTIFICATION</scope>
</reference>
<dbReference type="GeneID" id="105129237"/>
<dbReference type="RefSeq" id="XP_011029520.1">
    <property type="nucleotide sequence ID" value="XM_011031218.1"/>
</dbReference>
<evidence type="ECO:0000256" key="3">
    <source>
        <dbReference type="ARBA" id="ARBA00037932"/>
    </source>
</evidence>
<dbReference type="Gene3D" id="3.40.50.150">
    <property type="entry name" value="Vaccinia Virus protein VP39"/>
    <property type="match status" value="1"/>
</dbReference>
<keyword evidence="1" id="KW-0489">Methyltransferase</keyword>
<keyword evidence="7" id="KW-1185">Reference proteome</keyword>
<evidence type="ECO:0000313" key="8">
    <source>
        <dbReference type="RefSeq" id="XP_011029520.1"/>
    </source>
</evidence>
<accession>A0AAJ6UGX5</accession>
<feature type="region of interest" description="Disordered" evidence="6">
    <location>
        <begin position="40"/>
        <end position="69"/>
    </location>
</feature>
<proteinExistence type="inferred from homology"/>
<gene>
    <name evidence="8" type="primary">LOC105129237</name>
</gene>
<dbReference type="CDD" id="cd02440">
    <property type="entry name" value="AdoMet_MTases"/>
    <property type="match status" value="1"/>
</dbReference>
<dbReference type="PANTHER" id="PTHR43648:SF1">
    <property type="entry name" value="ELECTRON TRANSFER FLAVOPROTEIN BETA SUBUNIT LYSINE METHYLTRANSFERASE"/>
    <property type="match status" value="1"/>
</dbReference>
<dbReference type="AlphaFoldDB" id="A0AAJ6UGX5"/>
<comment type="similarity">
    <text evidence="3">Belongs to the methyltransferase superfamily. ETFBKMT family.</text>
</comment>
<dbReference type="InterPro" id="IPR050078">
    <property type="entry name" value="Ribosomal_L11_MeTrfase_PrmA"/>
</dbReference>
<dbReference type="GO" id="GO:0005739">
    <property type="term" value="C:mitochondrion"/>
    <property type="evidence" value="ECO:0007669"/>
    <property type="project" value="TreeGrafter"/>
</dbReference>
<evidence type="ECO:0000256" key="4">
    <source>
        <dbReference type="ARBA" id="ARBA00041867"/>
    </source>
</evidence>
<organism evidence="7 8">
    <name type="scientific">Populus euphratica</name>
    <name type="common">Euphrates poplar</name>
    <dbReference type="NCBI Taxonomy" id="75702"/>
    <lineage>
        <taxon>Eukaryota</taxon>
        <taxon>Viridiplantae</taxon>
        <taxon>Streptophyta</taxon>
        <taxon>Embryophyta</taxon>
        <taxon>Tracheophyta</taxon>
        <taxon>Spermatophyta</taxon>
        <taxon>Magnoliopsida</taxon>
        <taxon>eudicotyledons</taxon>
        <taxon>Gunneridae</taxon>
        <taxon>Pentapetalae</taxon>
        <taxon>rosids</taxon>
        <taxon>fabids</taxon>
        <taxon>Malpighiales</taxon>
        <taxon>Salicaceae</taxon>
        <taxon>Saliceae</taxon>
        <taxon>Populus</taxon>
    </lineage>
</organism>